<keyword evidence="3" id="KW-0328">Glycosyltransferase</keyword>
<name>A0A1X7P3Q9_9MICO</name>
<reference evidence="12" key="1">
    <citation type="submission" date="2017-04" db="EMBL/GenBank/DDBJ databases">
        <authorList>
            <person name="Varghese N."/>
            <person name="Submissions S."/>
        </authorList>
    </citation>
    <scope>NUCLEOTIDE SEQUENCE [LARGE SCALE GENOMIC DNA]</scope>
    <source>
        <strain evidence="12">VKM Ac-2121</strain>
    </source>
</reference>
<feature type="chain" id="PRO_5039137032" evidence="9">
    <location>
        <begin position="21"/>
        <end position="776"/>
    </location>
</feature>
<dbReference type="PANTHER" id="PTHR32282">
    <property type="entry name" value="BINDING PROTEIN TRANSPEPTIDASE, PUTATIVE-RELATED"/>
    <property type="match status" value="1"/>
</dbReference>
<evidence type="ECO:0000256" key="2">
    <source>
        <dbReference type="ARBA" id="ARBA00022670"/>
    </source>
</evidence>
<evidence type="ECO:0000256" key="6">
    <source>
        <dbReference type="ARBA" id="ARBA00023268"/>
    </source>
</evidence>
<dbReference type="GO" id="GO:0008658">
    <property type="term" value="F:penicillin binding"/>
    <property type="evidence" value="ECO:0007669"/>
    <property type="project" value="InterPro"/>
</dbReference>
<keyword evidence="4" id="KW-0808">Transferase</keyword>
<dbReference type="CDD" id="cd06577">
    <property type="entry name" value="PASTA_pknB"/>
    <property type="match status" value="1"/>
</dbReference>
<keyword evidence="9" id="KW-0732">Signal</keyword>
<dbReference type="SMART" id="SM00740">
    <property type="entry name" value="PASTA"/>
    <property type="match status" value="1"/>
</dbReference>
<evidence type="ECO:0000256" key="8">
    <source>
        <dbReference type="ARBA" id="ARBA00049902"/>
    </source>
</evidence>
<feature type="domain" description="PASTA" evidence="10">
    <location>
        <begin position="698"/>
        <end position="764"/>
    </location>
</feature>
<dbReference type="Pfam" id="PF00905">
    <property type="entry name" value="Transpeptidase"/>
    <property type="match status" value="1"/>
</dbReference>
<dbReference type="GO" id="GO:0008955">
    <property type="term" value="F:peptidoglycan glycosyltransferase activity"/>
    <property type="evidence" value="ECO:0007669"/>
    <property type="project" value="UniProtKB-EC"/>
</dbReference>
<protein>
    <submittedName>
        <fullName evidence="11">Membrane carboxypeptidase (Penicillin-binding protein)</fullName>
    </submittedName>
</protein>
<keyword evidence="2" id="KW-0645">Protease</keyword>
<evidence type="ECO:0000259" key="10">
    <source>
        <dbReference type="PROSITE" id="PS51178"/>
    </source>
</evidence>
<evidence type="ECO:0000313" key="11">
    <source>
        <dbReference type="EMBL" id="SMH44978.1"/>
    </source>
</evidence>
<dbReference type="Gene3D" id="3.40.710.10">
    <property type="entry name" value="DD-peptidase/beta-lactamase superfamily"/>
    <property type="match status" value="1"/>
</dbReference>
<dbReference type="PANTHER" id="PTHR32282:SF33">
    <property type="entry name" value="PEPTIDOGLYCAN GLYCOSYLTRANSFERASE"/>
    <property type="match status" value="1"/>
</dbReference>
<feature type="signal peptide" evidence="9">
    <location>
        <begin position="1"/>
        <end position="20"/>
    </location>
</feature>
<evidence type="ECO:0000256" key="1">
    <source>
        <dbReference type="ARBA" id="ARBA00022645"/>
    </source>
</evidence>
<evidence type="ECO:0000313" key="12">
    <source>
        <dbReference type="Proteomes" id="UP000193711"/>
    </source>
</evidence>
<sequence>MIISVLAGLLATVAVAPAVALTGAATTGTISAFQSLPSYLEVGELMQKTDVYAGDPDDPTLLASFYDQNRIEVSADQIADPVKDALVASEDPRFYDHGGIDIQGTLRAIASTYILNSDTQGGSSITQQYVKNVLVQKAESITDEAERDAAYAEATATTPERKLKEMRLAIGVEKEYSKDDILLGYLNIALFGGTVYGIEAAAEYYYGISAADLSVAQSAALLAIVNNPEKFRFDRPDDPDNGEANGYALTTARRDYILDRMLEYGKIDAATRDAAVAEPIAPDITQPSTGCQTAGDAAYFCDYVSHVLRNDPALGETDDERYATMKRGGLKVYTTIDLSMQERSAEVMSEQVPASDPRFDVGAAAVGVETGTGRILTMVQNKRYSQDPDQIASADGGEYSAINLNVDAAYGGGNGFQTGSTYKVFTLIEWLQDGHSLLEQFDAKNKNWTGFTDSCNGTQNYAAFNPQNNGGQIFPDSLNALESTIESINTGFIGMAHLLDLCAIRETAEAFGVHRADATTLLQTPATVLGTNEIAPLTMAVAYAGIANDGTTCSAVAIDSIVGPTGEAIPAPESDCTRSMTPAVARATQYALLQVTAQGTGAAASPGDGTEHITKTGTTDAAADGWTLGASSEVALAVWVGSISALDDSGRRMALDSIDFESGSAILARHRIWNPVMAAFDREYGGAAFTPPDASFVTAPMVTVPDVTGRSVDAATSALRAAGLMVGASTQVDSAVPTGQVAGTDPAAGTSVVRGSEVGVQISTGSAATSPPQPSV</sequence>
<dbReference type="InterPro" id="IPR012338">
    <property type="entry name" value="Beta-lactam/transpept-like"/>
</dbReference>
<dbReference type="GO" id="GO:0030288">
    <property type="term" value="C:outer membrane-bounded periplasmic space"/>
    <property type="evidence" value="ECO:0007669"/>
    <property type="project" value="TreeGrafter"/>
</dbReference>
<keyword evidence="6" id="KW-0511">Multifunctional enzyme</keyword>
<accession>A0A1X7P3Q9</accession>
<dbReference type="Proteomes" id="UP000193711">
    <property type="component" value="Unassembled WGS sequence"/>
</dbReference>
<dbReference type="OrthoDB" id="9766909at2"/>
<evidence type="ECO:0000256" key="9">
    <source>
        <dbReference type="SAM" id="SignalP"/>
    </source>
</evidence>
<dbReference type="InterPro" id="IPR001460">
    <property type="entry name" value="PCN-bd_Tpept"/>
</dbReference>
<dbReference type="SUPFAM" id="SSF53955">
    <property type="entry name" value="Lysozyme-like"/>
    <property type="match status" value="1"/>
</dbReference>
<dbReference type="GO" id="GO:0006508">
    <property type="term" value="P:proteolysis"/>
    <property type="evidence" value="ECO:0007669"/>
    <property type="project" value="UniProtKB-KW"/>
</dbReference>
<dbReference type="InterPro" id="IPR005543">
    <property type="entry name" value="PASTA_dom"/>
</dbReference>
<dbReference type="GO" id="GO:0009002">
    <property type="term" value="F:serine-type D-Ala-D-Ala carboxypeptidase activity"/>
    <property type="evidence" value="ECO:0007669"/>
    <property type="project" value="UniProtKB-EC"/>
</dbReference>
<evidence type="ECO:0000256" key="3">
    <source>
        <dbReference type="ARBA" id="ARBA00022676"/>
    </source>
</evidence>
<keyword evidence="12" id="KW-1185">Reference proteome</keyword>
<gene>
    <name evidence="11" type="ORF">SAMN06295885_2469</name>
</gene>
<keyword evidence="1 11" id="KW-0121">Carboxypeptidase</keyword>
<dbReference type="InterPro" id="IPR050396">
    <property type="entry name" value="Glycosyltr_51/Transpeptidase"/>
</dbReference>
<dbReference type="AlphaFoldDB" id="A0A1X7P3Q9"/>
<evidence type="ECO:0000256" key="4">
    <source>
        <dbReference type="ARBA" id="ARBA00022679"/>
    </source>
</evidence>
<keyword evidence="5" id="KW-0378">Hydrolase</keyword>
<evidence type="ECO:0000256" key="5">
    <source>
        <dbReference type="ARBA" id="ARBA00022801"/>
    </source>
</evidence>
<dbReference type="InterPro" id="IPR001264">
    <property type="entry name" value="Glyco_trans_51"/>
</dbReference>
<dbReference type="EMBL" id="FXBM01000002">
    <property type="protein sequence ID" value="SMH44978.1"/>
    <property type="molecule type" value="Genomic_DNA"/>
</dbReference>
<comment type="catalytic activity">
    <reaction evidence="8">
        <text>[GlcNAc-(1-&gt;4)-Mur2Ac(oyl-L-Ala-gamma-D-Glu-L-Lys-D-Ala-D-Ala)](n)-di-trans,octa-cis-undecaprenyl diphosphate + beta-D-GlcNAc-(1-&gt;4)-Mur2Ac(oyl-L-Ala-gamma-D-Glu-L-Lys-D-Ala-D-Ala)-di-trans,octa-cis-undecaprenyl diphosphate = [GlcNAc-(1-&gt;4)-Mur2Ac(oyl-L-Ala-gamma-D-Glu-L-Lys-D-Ala-D-Ala)](n+1)-di-trans,octa-cis-undecaprenyl diphosphate + di-trans,octa-cis-undecaprenyl diphosphate + H(+)</text>
        <dbReference type="Rhea" id="RHEA:23708"/>
        <dbReference type="Rhea" id="RHEA-COMP:9602"/>
        <dbReference type="Rhea" id="RHEA-COMP:9603"/>
        <dbReference type="ChEBI" id="CHEBI:15378"/>
        <dbReference type="ChEBI" id="CHEBI:58405"/>
        <dbReference type="ChEBI" id="CHEBI:60033"/>
        <dbReference type="ChEBI" id="CHEBI:78435"/>
        <dbReference type="EC" id="2.4.99.28"/>
    </reaction>
</comment>
<dbReference type="STRING" id="1891671.SAMN06295885_2469"/>
<dbReference type="Gene3D" id="1.10.3810.10">
    <property type="entry name" value="Biosynthetic peptidoglycan transglycosylase-like"/>
    <property type="match status" value="1"/>
</dbReference>
<dbReference type="Gene3D" id="3.30.10.20">
    <property type="match status" value="1"/>
</dbReference>
<proteinExistence type="predicted"/>
<comment type="catalytic activity">
    <reaction evidence="7">
        <text>Preferential cleavage: (Ac)2-L-Lys-D-Ala-|-D-Ala. Also transpeptidation of peptidyl-alanyl moieties that are N-acyl substituents of D-alanine.</text>
        <dbReference type="EC" id="3.4.16.4"/>
    </reaction>
</comment>
<dbReference type="SUPFAM" id="SSF56601">
    <property type="entry name" value="beta-lactamase/transpeptidase-like"/>
    <property type="match status" value="1"/>
</dbReference>
<evidence type="ECO:0000256" key="7">
    <source>
        <dbReference type="ARBA" id="ARBA00034000"/>
    </source>
</evidence>
<dbReference type="InterPro" id="IPR036950">
    <property type="entry name" value="PBP_transglycosylase"/>
</dbReference>
<dbReference type="GO" id="GO:0009252">
    <property type="term" value="P:peptidoglycan biosynthetic process"/>
    <property type="evidence" value="ECO:0007669"/>
    <property type="project" value="TreeGrafter"/>
</dbReference>
<dbReference type="RefSeq" id="WP_085476869.1">
    <property type="nucleotide sequence ID" value="NZ_FXBM01000002.1"/>
</dbReference>
<dbReference type="Pfam" id="PF03793">
    <property type="entry name" value="PASTA"/>
    <property type="match status" value="1"/>
</dbReference>
<organism evidence="11 12">
    <name type="scientific">Rathayibacter oskolensis</name>
    <dbReference type="NCBI Taxonomy" id="1891671"/>
    <lineage>
        <taxon>Bacteria</taxon>
        <taxon>Bacillati</taxon>
        <taxon>Actinomycetota</taxon>
        <taxon>Actinomycetes</taxon>
        <taxon>Micrococcales</taxon>
        <taxon>Microbacteriaceae</taxon>
        <taxon>Rathayibacter</taxon>
    </lineage>
</organism>
<dbReference type="InterPro" id="IPR023346">
    <property type="entry name" value="Lysozyme-like_dom_sf"/>
</dbReference>
<dbReference type="Pfam" id="PF00912">
    <property type="entry name" value="Transgly"/>
    <property type="match status" value="1"/>
</dbReference>
<dbReference type="PROSITE" id="PS51178">
    <property type="entry name" value="PASTA"/>
    <property type="match status" value="1"/>
</dbReference>